<protein>
    <submittedName>
        <fullName evidence="1">Uncharacterized protein</fullName>
    </submittedName>
</protein>
<sequence>MLTGAEQLVTAVAEAFEFLDQNTSQGPRNRFPIHEGKSMSVTNDTCGSLPCRRRHCGGSDSRRYGG</sequence>
<comment type="caution">
    <text evidence="1">The sequence shown here is derived from an EMBL/GenBank/DDBJ whole genome shotgun (WGS) entry which is preliminary data.</text>
</comment>
<evidence type="ECO:0000313" key="1">
    <source>
        <dbReference type="EMBL" id="EUA65465.1"/>
    </source>
</evidence>
<name>X8DD91_MYCXE</name>
<dbReference type="PATRIC" id="fig|1299334.3.peg.2448"/>
<organism evidence="1">
    <name type="scientific">Mycobacterium xenopi 4042</name>
    <dbReference type="NCBI Taxonomy" id="1299334"/>
    <lineage>
        <taxon>Bacteria</taxon>
        <taxon>Bacillati</taxon>
        <taxon>Actinomycetota</taxon>
        <taxon>Actinomycetes</taxon>
        <taxon>Mycobacteriales</taxon>
        <taxon>Mycobacteriaceae</taxon>
        <taxon>Mycobacterium</taxon>
    </lineage>
</organism>
<dbReference type="AlphaFoldDB" id="X8DD91"/>
<reference evidence="1" key="1">
    <citation type="submission" date="2014-01" db="EMBL/GenBank/DDBJ databases">
        <authorList>
            <person name="Brown-Elliot B."/>
            <person name="Wallace R."/>
            <person name="Lenaerts A."/>
            <person name="Ordway D."/>
            <person name="DeGroote M.A."/>
            <person name="Parker T."/>
            <person name="Sizemore C."/>
            <person name="Tallon L.J."/>
            <person name="Sadzewicz L.K."/>
            <person name="Sengamalay N."/>
            <person name="Fraser C.M."/>
            <person name="Hine E."/>
            <person name="Shefchek K.A."/>
            <person name="Das S.P."/>
            <person name="Tettelin H."/>
        </authorList>
    </citation>
    <scope>NUCLEOTIDE SEQUENCE [LARGE SCALE GENOMIC DNA]</scope>
    <source>
        <strain evidence="1">4042</strain>
    </source>
</reference>
<proteinExistence type="predicted"/>
<accession>X8DD91</accession>
<gene>
    <name evidence="1" type="ORF">I553_10762</name>
</gene>
<dbReference type="EMBL" id="JAOB01000027">
    <property type="protein sequence ID" value="EUA65465.1"/>
    <property type="molecule type" value="Genomic_DNA"/>
</dbReference>